<gene>
    <name evidence="1" type="ORF">ACFOZ0_20825</name>
</gene>
<dbReference type="EMBL" id="JBHRWR010000016">
    <property type="protein sequence ID" value="MFC3575677.1"/>
    <property type="molecule type" value="Genomic_DNA"/>
</dbReference>
<accession>A0ABV7SH22</accession>
<dbReference type="RefSeq" id="WP_310766713.1">
    <property type="nucleotide sequence ID" value="NZ_JBHRWR010000016.1"/>
</dbReference>
<sequence length="110" mass="12478">MGFIGETWRLVGRRTGGVVGEILVEDADFPWLHGRFTAHTGFAELRPLFERELALVDRIDDAYEQWEEAYEAITEAVALTAPGNPVADFLLHIDGETAWFRWTERPSGED</sequence>
<protein>
    <submittedName>
        <fullName evidence="1">Uncharacterized protein</fullName>
    </submittedName>
</protein>
<proteinExistence type="predicted"/>
<evidence type="ECO:0000313" key="1">
    <source>
        <dbReference type="EMBL" id="MFC3575677.1"/>
    </source>
</evidence>
<name>A0ABV7SH22_9ACTN</name>
<keyword evidence="2" id="KW-1185">Reference proteome</keyword>
<evidence type="ECO:0000313" key="2">
    <source>
        <dbReference type="Proteomes" id="UP001595701"/>
    </source>
</evidence>
<organism evidence="1 2">
    <name type="scientific">Streptomyces yaanensis</name>
    <dbReference type="NCBI Taxonomy" id="1142239"/>
    <lineage>
        <taxon>Bacteria</taxon>
        <taxon>Bacillati</taxon>
        <taxon>Actinomycetota</taxon>
        <taxon>Actinomycetes</taxon>
        <taxon>Kitasatosporales</taxon>
        <taxon>Streptomycetaceae</taxon>
        <taxon>Streptomyces</taxon>
    </lineage>
</organism>
<comment type="caution">
    <text evidence="1">The sequence shown here is derived from an EMBL/GenBank/DDBJ whole genome shotgun (WGS) entry which is preliminary data.</text>
</comment>
<dbReference type="Proteomes" id="UP001595701">
    <property type="component" value="Unassembled WGS sequence"/>
</dbReference>
<reference evidence="2" key="1">
    <citation type="journal article" date="2019" name="Int. J. Syst. Evol. Microbiol.">
        <title>The Global Catalogue of Microorganisms (GCM) 10K type strain sequencing project: providing services to taxonomists for standard genome sequencing and annotation.</title>
        <authorList>
            <consortium name="The Broad Institute Genomics Platform"/>
            <consortium name="The Broad Institute Genome Sequencing Center for Infectious Disease"/>
            <person name="Wu L."/>
            <person name="Ma J."/>
        </authorList>
    </citation>
    <scope>NUCLEOTIDE SEQUENCE [LARGE SCALE GENOMIC DNA]</scope>
    <source>
        <strain evidence="2">CGMCC 4.7035</strain>
    </source>
</reference>